<comment type="cofactor">
    <cofactor evidence="1 7 8">
        <name>pyridoxal 5'-phosphate</name>
        <dbReference type="ChEBI" id="CHEBI:597326"/>
    </cofactor>
</comment>
<dbReference type="GO" id="GO:0004351">
    <property type="term" value="F:glutamate decarboxylase activity"/>
    <property type="evidence" value="ECO:0007669"/>
    <property type="project" value="UniProtKB-EC"/>
</dbReference>
<dbReference type="EMBL" id="JAABOO010000002">
    <property type="protein sequence ID" value="NER13708.1"/>
    <property type="molecule type" value="Genomic_DNA"/>
</dbReference>
<dbReference type="GO" id="GO:0030170">
    <property type="term" value="F:pyridoxal phosphate binding"/>
    <property type="evidence" value="ECO:0007669"/>
    <property type="project" value="InterPro"/>
</dbReference>
<evidence type="ECO:0000256" key="3">
    <source>
        <dbReference type="ARBA" id="ARBA00012421"/>
    </source>
</evidence>
<dbReference type="Proteomes" id="UP000468581">
    <property type="component" value="Unassembled WGS sequence"/>
</dbReference>
<sequence length="427" mass="48380">MKSTDKISLYNFPEGGMDPLDAYGEITRELALDGNIHLDLGSFSTTTAHPYAEKLIAGQWGKNFIDFSEYPQTKEIHDRIICMLSDLLNADDHGIGTATIGSSEAVILGLLAHKWLWKKRRREEGKPDSSPNLVYGENAHICWDKFAKYFDVEARKISFYRDGSYDPDAIRELLDENTICVGAVLGDTYTGNVDKVCRLNDLLQQVNQENGWDIGIHLDAAIGGFILPFLEEFQCEKWDFRLPLLRSINLSGHKFGLVYPGVGWLLFRGKDYLPEELIFRSSYLGGTVESYNLNFSRGSSMILMQYFNFLSLGKKGYRKVLRKYMDKAAYLRALIRDSECFQLVDSGVLPVVAFRTREEGNGSLNALADKMRGLNWMLPVYELPEGGTRICRVVVKENLSEALIEKFAGDLLRCYKLLTNTKHNENA</sequence>
<proteinExistence type="inferred from homology"/>
<protein>
    <recommendedName>
        <fullName evidence="3 9">Glutamate decarboxylase</fullName>
        <ecNumber evidence="3 9">4.1.1.15</ecNumber>
    </recommendedName>
</protein>
<dbReference type="NCBIfam" id="TIGR01788">
    <property type="entry name" value="Glu-decarb-GAD"/>
    <property type="match status" value="1"/>
</dbReference>
<evidence type="ECO:0000313" key="10">
    <source>
        <dbReference type="EMBL" id="NER13708.1"/>
    </source>
</evidence>
<keyword evidence="9" id="KW-0210">Decarboxylase</keyword>
<dbReference type="InterPro" id="IPR015424">
    <property type="entry name" value="PyrdxlP-dep_Trfase"/>
</dbReference>
<dbReference type="PANTHER" id="PTHR43321:SF3">
    <property type="entry name" value="GLUTAMATE DECARBOXYLASE"/>
    <property type="match status" value="1"/>
</dbReference>
<dbReference type="AlphaFoldDB" id="A0A6P0UP38"/>
<keyword evidence="11" id="KW-1185">Reference proteome</keyword>
<evidence type="ECO:0000256" key="6">
    <source>
        <dbReference type="ARBA" id="ARBA00048868"/>
    </source>
</evidence>
<dbReference type="Pfam" id="PF00282">
    <property type="entry name" value="Pyridoxal_deC"/>
    <property type="match status" value="1"/>
</dbReference>
<dbReference type="Gene3D" id="3.40.640.10">
    <property type="entry name" value="Type I PLP-dependent aspartate aminotransferase-like (Major domain)"/>
    <property type="match status" value="1"/>
</dbReference>
<evidence type="ECO:0000256" key="8">
    <source>
        <dbReference type="RuleBase" id="RU000382"/>
    </source>
</evidence>
<dbReference type="InterPro" id="IPR015421">
    <property type="entry name" value="PyrdxlP-dep_Trfase_major"/>
</dbReference>
<evidence type="ECO:0000256" key="7">
    <source>
        <dbReference type="PIRSR" id="PIRSR602129-50"/>
    </source>
</evidence>
<dbReference type="PANTHER" id="PTHR43321">
    <property type="entry name" value="GLUTAMATE DECARBOXYLASE"/>
    <property type="match status" value="1"/>
</dbReference>
<feature type="modified residue" description="N6-(pyridoxal phosphate)lysine" evidence="7">
    <location>
        <position position="254"/>
    </location>
</feature>
<accession>A0A6P0UP38</accession>
<evidence type="ECO:0000313" key="11">
    <source>
        <dbReference type="Proteomes" id="UP000468581"/>
    </source>
</evidence>
<evidence type="ECO:0000256" key="9">
    <source>
        <dbReference type="RuleBase" id="RU361171"/>
    </source>
</evidence>
<dbReference type="EC" id="4.1.1.15" evidence="3 9"/>
<keyword evidence="5 8" id="KW-0456">Lyase</keyword>
<comment type="caution">
    <text evidence="10">The sequence shown here is derived from an EMBL/GenBank/DDBJ whole genome shotgun (WGS) entry which is preliminary data.</text>
</comment>
<dbReference type="Gene3D" id="3.90.1150.160">
    <property type="match status" value="1"/>
</dbReference>
<keyword evidence="4 7" id="KW-0663">Pyridoxal phosphate</keyword>
<evidence type="ECO:0000256" key="2">
    <source>
        <dbReference type="ARBA" id="ARBA00009533"/>
    </source>
</evidence>
<dbReference type="SUPFAM" id="SSF53383">
    <property type="entry name" value="PLP-dependent transferases"/>
    <property type="match status" value="1"/>
</dbReference>
<comment type="catalytic activity">
    <reaction evidence="6 9">
        <text>L-glutamate + H(+) = 4-aminobutanoate + CO2</text>
        <dbReference type="Rhea" id="RHEA:17785"/>
        <dbReference type="ChEBI" id="CHEBI:15378"/>
        <dbReference type="ChEBI" id="CHEBI:16526"/>
        <dbReference type="ChEBI" id="CHEBI:29985"/>
        <dbReference type="ChEBI" id="CHEBI:59888"/>
        <dbReference type="EC" id="4.1.1.15"/>
    </reaction>
</comment>
<comment type="similarity">
    <text evidence="2 8">Belongs to the group II decarboxylase family.</text>
</comment>
<evidence type="ECO:0000256" key="4">
    <source>
        <dbReference type="ARBA" id="ARBA00022898"/>
    </source>
</evidence>
<dbReference type="GO" id="GO:0006538">
    <property type="term" value="P:L-glutamate catabolic process"/>
    <property type="evidence" value="ECO:0007669"/>
    <property type="project" value="TreeGrafter"/>
</dbReference>
<name>A0A6P0UP38_9FLAO</name>
<evidence type="ECO:0000256" key="5">
    <source>
        <dbReference type="ARBA" id="ARBA00023239"/>
    </source>
</evidence>
<evidence type="ECO:0000256" key="1">
    <source>
        <dbReference type="ARBA" id="ARBA00001933"/>
    </source>
</evidence>
<organism evidence="10 11">
    <name type="scientific">Leptobacterium flavescens</name>
    <dbReference type="NCBI Taxonomy" id="472055"/>
    <lineage>
        <taxon>Bacteria</taxon>
        <taxon>Pseudomonadati</taxon>
        <taxon>Bacteroidota</taxon>
        <taxon>Flavobacteriia</taxon>
        <taxon>Flavobacteriales</taxon>
        <taxon>Flavobacteriaceae</taxon>
        <taxon>Leptobacterium</taxon>
    </lineage>
</organism>
<reference evidence="10 11" key="1">
    <citation type="submission" date="2020-01" db="EMBL/GenBank/DDBJ databases">
        <title>Leptobacterium flavescens.</title>
        <authorList>
            <person name="Wang G."/>
        </authorList>
    </citation>
    <scope>NUCLEOTIDE SEQUENCE [LARGE SCALE GENOMIC DNA]</scope>
    <source>
        <strain evidence="10 11">KCTC 22160</strain>
    </source>
</reference>
<dbReference type="RefSeq" id="WP_163606800.1">
    <property type="nucleotide sequence ID" value="NZ_JAABOO010000002.1"/>
</dbReference>
<dbReference type="InterPro" id="IPR002129">
    <property type="entry name" value="PyrdxlP-dep_de-COase"/>
</dbReference>
<gene>
    <name evidence="10" type="ORF">GWK08_09680</name>
</gene>
<dbReference type="InterPro" id="IPR010107">
    <property type="entry name" value="Glutamate_decarboxylase"/>
</dbReference>
<dbReference type="GO" id="GO:0005829">
    <property type="term" value="C:cytosol"/>
    <property type="evidence" value="ECO:0007669"/>
    <property type="project" value="TreeGrafter"/>
</dbReference>